<evidence type="ECO:0000313" key="9">
    <source>
        <dbReference type="Proteomes" id="UP001199106"/>
    </source>
</evidence>
<accession>A0AAD4FHL3</accession>
<gene>
    <name evidence="8" type="ORF">G6011_08295</name>
</gene>
<comment type="similarity">
    <text evidence="2 7">Belongs to the cytochrome P450 family.</text>
</comment>
<dbReference type="InterPro" id="IPR036396">
    <property type="entry name" value="Cyt_P450_sf"/>
</dbReference>
<dbReference type="CDD" id="cd11058">
    <property type="entry name" value="CYP60B-like"/>
    <property type="match status" value="1"/>
</dbReference>
<evidence type="ECO:0000313" key="8">
    <source>
        <dbReference type="EMBL" id="KAG9190207.1"/>
    </source>
</evidence>
<dbReference type="Gene3D" id="1.10.630.10">
    <property type="entry name" value="Cytochrome P450"/>
    <property type="match status" value="1"/>
</dbReference>
<dbReference type="Pfam" id="PF00067">
    <property type="entry name" value="p450"/>
    <property type="match status" value="1"/>
</dbReference>
<keyword evidence="3 6" id="KW-0349">Heme</keyword>
<evidence type="ECO:0000256" key="3">
    <source>
        <dbReference type="ARBA" id="ARBA00022617"/>
    </source>
</evidence>
<evidence type="ECO:0000256" key="6">
    <source>
        <dbReference type="PIRSR" id="PIRSR602401-1"/>
    </source>
</evidence>
<dbReference type="PANTHER" id="PTHR24305">
    <property type="entry name" value="CYTOCHROME P450"/>
    <property type="match status" value="1"/>
</dbReference>
<evidence type="ECO:0000256" key="7">
    <source>
        <dbReference type="RuleBase" id="RU000461"/>
    </source>
</evidence>
<keyword evidence="5 6" id="KW-0408">Iron</keyword>
<dbReference type="InterPro" id="IPR002401">
    <property type="entry name" value="Cyt_P450_E_grp-I"/>
</dbReference>
<dbReference type="GO" id="GO:0004497">
    <property type="term" value="F:monooxygenase activity"/>
    <property type="evidence" value="ECO:0007669"/>
    <property type="project" value="UniProtKB-KW"/>
</dbReference>
<dbReference type="InterPro" id="IPR001128">
    <property type="entry name" value="Cyt_P450"/>
</dbReference>
<comment type="caution">
    <text evidence="8">The sequence shown here is derived from an EMBL/GenBank/DDBJ whole genome shotgun (WGS) entry which is preliminary data.</text>
</comment>
<dbReference type="PANTHER" id="PTHR24305:SF210">
    <property type="entry name" value="CYTOCHROME P450 MONOOXYGENASE ASQL-RELATED"/>
    <property type="match status" value="1"/>
</dbReference>
<keyword evidence="4 6" id="KW-0479">Metal-binding</keyword>
<organism evidence="8 9">
    <name type="scientific">Alternaria panax</name>
    <dbReference type="NCBI Taxonomy" id="48097"/>
    <lineage>
        <taxon>Eukaryota</taxon>
        <taxon>Fungi</taxon>
        <taxon>Dikarya</taxon>
        <taxon>Ascomycota</taxon>
        <taxon>Pezizomycotina</taxon>
        <taxon>Dothideomycetes</taxon>
        <taxon>Pleosporomycetidae</taxon>
        <taxon>Pleosporales</taxon>
        <taxon>Pleosporineae</taxon>
        <taxon>Pleosporaceae</taxon>
        <taxon>Alternaria</taxon>
        <taxon>Alternaria sect. Panax</taxon>
    </lineage>
</organism>
<comment type="cofactor">
    <cofactor evidence="1 6">
        <name>heme</name>
        <dbReference type="ChEBI" id="CHEBI:30413"/>
    </cofactor>
</comment>
<dbReference type="PRINTS" id="PR00385">
    <property type="entry name" value="P450"/>
</dbReference>
<evidence type="ECO:0000256" key="4">
    <source>
        <dbReference type="ARBA" id="ARBA00022723"/>
    </source>
</evidence>
<dbReference type="InterPro" id="IPR050121">
    <property type="entry name" value="Cytochrome_P450_monoxygenase"/>
</dbReference>
<dbReference type="AlphaFoldDB" id="A0AAD4FHL3"/>
<evidence type="ECO:0000256" key="2">
    <source>
        <dbReference type="ARBA" id="ARBA00010617"/>
    </source>
</evidence>
<keyword evidence="9" id="KW-1185">Reference proteome</keyword>
<dbReference type="PRINTS" id="PR00463">
    <property type="entry name" value="EP450I"/>
</dbReference>
<dbReference type="InterPro" id="IPR017972">
    <property type="entry name" value="Cyt_P450_CS"/>
</dbReference>
<dbReference type="PROSITE" id="PS00086">
    <property type="entry name" value="CYTOCHROME_P450"/>
    <property type="match status" value="1"/>
</dbReference>
<name>A0AAD4FHL3_9PLEO</name>
<dbReference type="Proteomes" id="UP001199106">
    <property type="component" value="Unassembled WGS sequence"/>
</dbReference>
<feature type="binding site" description="axial binding residue" evidence="6">
    <location>
        <position position="394"/>
    </location>
    <ligand>
        <name>heme</name>
        <dbReference type="ChEBI" id="CHEBI:30413"/>
    </ligand>
    <ligandPart>
        <name>Fe</name>
        <dbReference type="ChEBI" id="CHEBI:18248"/>
    </ligandPart>
</feature>
<dbReference type="SUPFAM" id="SSF48264">
    <property type="entry name" value="Cytochrome P450"/>
    <property type="match status" value="1"/>
</dbReference>
<dbReference type="EC" id="1.14.14.116" evidence="8"/>
<sequence length="451" mass="51576">MVRWVKDSHEKYGEAVRLAPSEVSFTSGETAWQDIYGFRTGRNKSIGHYLKDKKWYFQSANSVDSVIVADEAGHSRMRRNLSHAFSDKALRVQESVIQSYVDLLVKRMSEHAAEDKNMDIMTWYNYTTFDIISDLTFGEPLYCLRDSVKHNWVSITFKAVMATSVHASQNKHFAFRYMDGLRGLFQDSSSPIRARFEFLQRAHDQVGKRLAKFDSEKEGGRADFFTHIVNNQEKEATRLSRDEMDSNAVAFLIAGSETTATILSGATYLLLRNPFVYAKLAASIRSHFSSAGEITIEEVNKLDYLIAVFQEALRYYPPVPTGFPRIVPAGGDHISGHYIPGGTSVYCSQHAMNHSERNYKDPELFVPERWLGEERYKDDNKSALNPFSFGPRNCLGKNLAYAEMRLILAKVLFAFDLELVEKERDWMSEQKVFTLWDKGALMIKVKPIQRS</sequence>
<keyword evidence="7" id="KW-0503">Monooxygenase</keyword>
<dbReference type="GO" id="GO:0020037">
    <property type="term" value="F:heme binding"/>
    <property type="evidence" value="ECO:0007669"/>
    <property type="project" value="InterPro"/>
</dbReference>
<proteinExistence type="inferred from homology"/>
<dbReference type="EMBL" id="JAANER010000004">
    <property type="protein sequence ID" value="KAG9190207.1"/>
    <property type="molecule type" value="Genomic_DNA"/>
</dbReference>
<evidence type="ECO:0000256" key="5">
    <source>
        <dbReference type="ARBA" id="ARBA00023004"/>
    </source>
</evidence>
<protein>
    <submittedName>
        <fullName evidence="8">Averantin hydroxylase</fullName>
        <ecNumber evidence="8">1.14.14.116</ecNumber>
    </submittedName>
</protein>
<evidence type="ECO:0000256" key="1">
    <source>
        <dbReference type="ARBA" id="ARBA00001971"/>
    </source>
</evidence>
<dbReference type="GO" id="GO:0005506">
    <property type="term" value="F:iron ion binding"/>
    <property type="evidence" value="ECO:0007669"/>
    <property type="project" value="InterPro"/>
</dbReference>
<keyword evidence="7 8" id="KW-0560">Oxidoreductase</keyword>
<reference evidence="8" key="1">
    <citation type="submission" date="2021-07" db="EMBL/GenBank/DDBJ databases">
        <title>Genome Resource of American Ginseng Black Spot Pathogen Alternaria panax.</title>
        <authorList>
            <person name="Qiu C."/>
            <person name="Wang W."/>
            <person name="Liu Z."/>
        </authorList>
    </citation>
    <scope>NUCLEOTIDE SEQUENCE</scope>
    <source>
        <strain evidence="8">BNCC115425</strain>
    </source>
</reference>
<dbReference type="GO" id="GO:0140395">
    <property type="term" value="F:averantin hydroxylase activity"/>
    <property type="evidence" value="ECO:0007669"/>
    <property type="project" value="UniProtKB-EC"/>
</dbReference>